<dbReference type="OrthoDB" id="9789949at2"/>
<keyword evidence="2 9" id="KW-0808">Transferase</keyword>
<dbReference type="PATRIC" id="fig|445710.3.peg.3426"/>
<comment type="cofactor">
    <cofactor evidence="9">
        <name>Mg(2+)</name>
        <dbReference type="ChEBI" id="CHEBI:18420"/>
    </cofactor>
    <text evidence="9">Binds 1 Mg(2+) ion per subunit.</text>
</comment>
<comment type="catalytic activity">
    <reaction evidence="7 9 10">
        <text>2-(2-carboxy-4-methylthiazol-5-yl)ethyl phosphate + 4-amino-2-methyl-5-(diphosphooxymethyl)pyrimidine + 2 H(+) = thiamine phosphate + CO2 + diphosphate</text>
        <dbReference type="Rhea" id="RHEA:47848"/>
        <dbReference type="ChEBI" id="CHEBI:15378"/>
        <dbReference type="ChEBI" id="CHEBI:16526"/>
        <dbReference type="ChEBI" id="CHEBI:33019"/>
        <dbReference type="ChEBI" id="CHEBI:37575"/>
        <dbReference type="ChEBI" id="CHEBI:57841"/>
        <dbReference type="ChEBI" id="CHEBI:62890"/>
        <dbReference type="EC" id="2.5.1.3"/>
    </reaction>
</comment>
<evidence type="ECO:0000256" key="10">
    <source>
        <dbReference type="RuleBase" id="RU003826"/>
    </source>
</evidence>
<dbReference type="InterPro" id="IPR034291">
    <property type="entry name" value="TMP_synthase"/>
</dbReference>
<feature type="binding site" evidence="9">
    <location>
        <position position="89"/>
    </location>
    <ligand>
        <name>Mg(2+)</name>
        <dbReference type="ChEBI" id="CHEBI:18420"/>
    </ligand>
</feature>
<feature type="binding site" evidence="9">
    <location>
        <position position="69"/>
    </location>
    <ligand>
        <name>4-amino-2-methyl-5-(diphosphooxymethyl)pyrimidine</name>
        <dbReference type="ChEBI" id="CHEBI:57841"/>
    </ligand>
</feature>
<gene>
    <name evidence="9" type="primary">thiE</name>
    <name evidence="13" type="ORF">ATSB10_34270</name>
</gene>
<evidence type="ECO:0000256" key="4">
    <source>
        <dbReference type="ARBA" id="ARBA00022842"/>
    </source>
</evidence>
<dbReference type="UniPathway" id="UPA00060">
    <property type="reaction ID" value="UER00141"/>
</dbReference>
<evidence type="ECO:0000256" key="5">
    <source>
        <dbReference type="ARBA" id="ARBA00022977"/>
    </source>
</evidence>
<feature type="binding site" evidence="9">
    <location>
        <begin position="184"/>
        <end position="185"/>
    </location>
    <ligand>
        <name>2-[(2R,5Z)-2-carboxy-4-methylthiazol-5(2H)-ylidene]ethyl phosphate</name>
        <dbReference type="ChEBI" id="CHEBI:62899"/>
    </ligand>
</feature>
<dbReference type="PANTHER" id="PTHR20857">
    <property type="entry name" value="THIAMINE-PHOSPHATE PYROPHOSPHORYLASE"/>
    <property type="match status" value="1"/>
</dbReference>
<dbReference type="GO" id="GO:0009228">
    <property type="term" value="P:thiamine biosynthetic process"/>
    <property type="evidence" value="ECO:0007669"/>
    <property type="project" value="UniProtKB-KW"/>
</dbReference>
<dbReference type="RefSeq" id="WP_063673857.1">
    <property type="nucleotide sequence ID" value="NZ_CP014841.1"/>
</dbReference>
<comment type="pathway">
    <text evidence="1 9 11">Cofactor biosynthesis; thiamine diphosphate biosynthesis; thiamine phosphate from 4-amino-2-methyl-5-diphosphomethylpyrimidine and 4-methyl-5-(2-phosphoethyl)-thiazole: step 1/1.</text>
</comment>
<dbReference type="EMBL" id="CP014841">
    <property type="protein sequence ID" value="AND70881.1"/>
    <property type="molecule type" value="Genomic_DNA"/>
</dbReference>
<feature type="domain" description="Thiamine phosphate synthase/TenI" evidence="12">
    <location>
        <begin position="10"/>
        <end position="187"/>
    </location>
</feature>
<dbReference type="GO" id="GO:0009229">
    <property type="term" value="P:thiamine diphosphate biosynthetic process"/>
    <property type="evidence" value="ECO:0007669"/>
    <property type="project" value="UniProtKB-UniRule"/>
</dbReference>
<dbReference type="EC" id="2.5.1.3" evidence="9"/>
<evidence type="ECO:0000313" key="14">
    <source>
        <dbReference type="Proteomes" id="UP000077255"/>
    </source>
</evidence>
<evidence type="ECO:0000256" key="2">
    <source>
        <dbReference type="ARBA" id="ARBA00022679"/>
    </source>
</evidence>
<feature type="binding site" evidence="9">
    <location>
        <position position="108"/>
    </location>
    <ligand>
        <name>4-amino-2-methyl-5-(diphosphooxymethyl)pyrimidine</name>
        <dbReference type="ChEBI" id="CHEBI:57841"/>
    </ligand>
</feature>
<dbReference type="GO" id="GO:0004789">
    <property type="term" value="F:thiamine-phosphate diphosphorylase activity"/>
    <property type="evidence" value="ECO:0007669"/>
    <property type="project" value="UniProtKB-UniRule"/>
</dbReference>
<protein>
    <recommendedName>
        <fullName evidence="9">Thiamine-phosphate synthase</fullName>
        <shortName evidence="9">TP synthase</shortName>
        <shortName evidence="9">TPS</shortName>
        <ecNumber evidence="9">2.5.1.3</ecNumber>
    </recommendedName>
    <alternativeName>
        <fullName evidence="9">Thiamine-phosphate pyrophosphorylase</fullName>
        <shortName evidence="9">TMP pyrophosphorylase</shortName>
        <shortName evidence="9">TMP-PPase</shortName>
    </alternativeName>
</protein>
<evidence type="ECO:0000313" key="13">
    <source>
        <dbReference type="EMBL" id="AND70881.1"/>
    </source>
</evidence>
<keyword evidence="14" id="KW-1185">Reference proteome</keyword>
<dbReference type="PANTHER" id="PTHR20857:SF15">
    <property type="entry name" value="THIAMINE-PHOSPHATE SYNTHASE"/>
    <property type="match status" value="1"/>
</dbReference>
<name>A0A160N4B8_9GAMM</name>
<comment type="catalytic activity">
    <reaction evidence="8 9 10">
        <text>2-[(2R,5Z)-2-carboxy-4-methylthiazol-5(2H)-ylidene]ethyl phosphate + 4-amino-2-methyl-5-(diphosphooxymethyl)pyrimidine + 2 H(+) = thiamine phosphate + CO2 + diphosphate</text>
        <dbReference type="Rhea" id="RHEA:47844"/>
        <dbReference type="ChEBI" id="CHEBI:15378"/>
        <dbReference type="ChEBI" id="CHEBI:16526"/>
        <dbReference type="ChEBI" id="CHEBI:33019"/>
        <dbReference type="ChEBI" id="CHEBI:37575"/>
        <dbReference type="ChEBI" id="CHEBI:57841"/>
        <dbReference type="ChEBI" id="CHEBI:62899"/>
        <dbReference type="EC" id="2.5.1.3"/>
    </reaction>
</comment>
<evidence type="ECO:0000256" key="1">
    <source>
        <dbReference type="ARBA" id="ARBA00005165"/>
    </source>
</evidence>
<dbReference type="NCBIfam" id="TIGR00693">
    <property type="entry name" value="thiE"/>
    <property type="match status" value="1"/>
</dbReference>
<comment type="caution">
    <text evidence="9">Lacks conserved residue(s) required for the propagation of feature annotation.</text>
</comment>
<dbReference type="Proteomes" id="UP000077255">
    <property type="component" value="Chromosome"/>
</dbReference>
<dbReference type="Gene3D" id="3.20.20.70">
    <property type="entry name" value="Aldolase class I"/>
    <property type="match status" value="1"/>
</dbReference>
<dbReference type="InterPro" id="IPR013785">
    <property type="entry name" value="Aldolase_TIM"/>
</dbReference>
<proteinExistence type="inferred from homology"/>
<comment type="catalytic activity">
    <reaction evidence="6 9 10">
        <text>4-methyl-5-(2-phosphooxyethyl)-thiazole + 4-amino-2-methyl-5-(diphosphooxymethyl)pyrimidine + H(+) = thiamine phosphate + diphosphate</text>
        <dbReference type="Rhea" id="RHEA:22328"/>
        <dbReference type="ChEBI" id="CHEBI:15378"/>
        <dbReference type="ChEBI" id="CHEBI:33019"/>
        <dbReference type="ChEBI" id="CHEBI:37575"/>
        <dbReference type="ChEBI" id="CHEBI:57841"/>
        <dbReference type="ChEBI" id="CHEBI:58296"/>
        <dbReference type="EC" id="2.5.1.3"/>
    </reaction>
</comment>
<evidence type="ECO:0000256" key="7">
    <source>
        <dbReference type="ARBA" id="ARBA00047851"/>
    </source>
</evidence>
<keyword evidence="4 9" id="KW-0460">Magnesium</keyword>
<dbReference type="CDD" id="cd00564">
    <property type="entry name" value="TMP_TenI"/>
    <property type="match status" value="1"/>
</dbReference>
<evidence type="ECO:0000256" key="11">
    <source>
        <dbReference type="RuleBase" id="RU004253"/>
    </source>
</evidence>
<dbReference type="GO" id="GO:0000287">
    <property type="term" value="F:magnesium ion binding"/>
    <property type="evidence" value="ECO:0007669"/>
    <property type="project" value="UniProtKB-UniRule"/>
</dbReference>
<evidence type="ECO:0000256" key="3">
    <source>
        <dbReference type="ARBA" id="ARBA00022723"/>
    </source>
</evidence>
<sequence length="206" mass="20720">MNTPLPSRGIYVITDGRPTGLVERVAEALTGGAALIQYRDLTRDDARRADEARALAKLCQGHGVPLVIDHDVALAAAVGADGVHLSQADGSPARVRATLGPGAIVGVSCYASAALASAAATAGASYVSFGAFYPSPTKPGAGRASIELLHETRHLGIPRVAIGGISLDNGGLLVAAGAEFLATVSAVFGTDDPRAATSQLASLLQA</sequence>
<reference evidence="13 14" key="1">
    <citation type="submission" date="2016-02" db="EMBL/GenBank/DDBJ databases">
        <title>Complete genome sequencing and analysis of ATSB10, Dyella thiooxydans isolated from rhizosphere soil of sunflower (Helianthus annuus L.).</title>
        <authorList>
            <person name="Lee Y."/>
            <person name="Hwangbo K."/>
            <person name="Chung H."/>
            <person name="Yoo J."/>
            <person name="Kim K.Y."/>
            <person name="Sa T.M."/>
            <person name="Um Y."/>
            <person name="Madhaiyan M."/>
        </authorList>
    </citation>
    <scope>NUCLEOTIDE SEQUENCE [LARGE SCALE GENOMIC DNA]</scope>
    <source>
        <strain evidence="13 14">ATSB10</strain>
    </source>
</reference>
<dbReference type="AlphaFoldDB" id="A0A160N4B8"/>
<feature type="binding site" evidence="9">
    <location>
        <position position="138"/>
    </location>
    <ligand>
        <name>4-amino-2-methyl-5-(diphosphooxymethyl)pyrimidine</name>
        <dbReference type="ChEBI" id="CHEBI:57841"/>
    </ligand>
</feature>
<dbReference type="Pfam" id="PF02581">
    <property type="entry name" value="TMP-TENI"/>
    <property type="match status" value="1"/>
</dbReference>
<comment type="function">
    <text evidence="9">Condenses 4-methyl-5-(beta-hydroxyethyl)thiazole monophosphate (THZ-P) and 2-methyl-4-amino-5-hydroxymethyl pyrimidine pyrophosphate (HMP-PP) to form thiamine monophosphate (TMP).</text>
</comment>
<accession>A0A160N4B8</accession>
<dbReference type="STRING" id="445710.ATSB10_34270"/>
<dbReference type="KEGG" id="dtx:ATSB10_34270"/>
<keyword evidence="5 9" id="KW-0784">Thiamine biosynthesis</keyword>
<keyword evidence="3 9" id="KW-0479">Metal-binding</keyword>
<dbReference type="InterPro" id="IPR022998">
    <property type="entry name" value="ThiamineP_synth_TenI"/>
</dbReference>
<evidence type="ECO:0000259" key="12">
    <source>
        <dbReference type="Pfam" id="PF02581"/>
    </source>
</evidence>
<dbReference type="SUPFAM" id="SSF51391">
    <property type="entry name" value="Thiamin phosphate synthase"/>
    <property type="match status" value="1"/>
</dbReference>
<comment type="similarity">
    <text evidence="9 10">Belongs to the thiamine-phosphate synthase family.</text>
</comment>
<dbReference type="InterPro" id="IPR036206">
    <property type="entry name" value="ThiamineP_synth_sf"/>
</dbReference>
<evidence type="ECO:0000256" key="9">
    <source>
        <dbReference type="HAMAP-Rule" id="MF_00097"/>
    </source>
</evidence>
<evidence type="ECO:0000256" key="8">
    <source>
        <dbReference type="ARBA" id="ARBA00047883"/>
    </source>
</evidence>
<feature type="binding site" evidence="9">
    <location>
        <position position="164"/>
    </location>
    <ligand>
        <name>2-[(2R,5Z)-2-carboxy-4-methylthiazol-5(2H)-ylidene]ethyl phosphate</name>
        <dbReference type="ChEBI" id="CHEBI:62899"/>
    </ligand>
</feature>
<organism evidence="13 14">
    <name type="scientific">Dyella thiooxydans</name>
    <dbReference type="NCBI Taxonomy" id="445710"/>
    <lineage>
        <taxon>Bacteria</taxon>
        <taxon>Pseudomonadati</taxon>
        <taxon>Pseudomonadota</taxon>
        <taxon>Gammaproteobacteria</taxon>
        <taxon>Lysobacterales</taxon>
        <taxon>Rhodanobacteraceae</taxon>
        <taxon>Dyella</taxon>
    </lineage>
</organism>
<dbReference type="GO" id="GO:0005737">
    <property type="term" value="C:cytoplasm"/>
    <property type="evidence" value="ECO:0007669"/>
    <property type="project" value="TreeGrafter"/>
</dbReference>
<dbReference type="HAMAP" id="MF_00097">
    <property type="entry name" value="TMP_synthase"/>
    <property type="match status" value="1"/>
</dbReference>
<feature type="binding site" evidence="9">
    <location>
        <begin position="135"/>
        <end position="137"/>
    </location>
    <ligand>
        <name>2-[(2R,5Z)-2-carboxy-4-methylthiazol-5(2H)-ylidene]ethyl phosphate</name>
        <dbReference type="ChEBI" id="CHEBI:62899"/>
    </ligand>
</feature>
<evidence type="ECO:0000256" key="6">
    <source>
        <dbReference type="ARBA" id="ARBA00047334"/>
    </source>
</evidence>